<organism evidence="2 3">
    <name type="scientific">Agathobaculum faecis</name>
    <dbReference type="NCBI Taxonomy" id="2763013"/>
    <lineage>
        <taxon>Bacteria</taxon>
        <taxon>Bacillati</taxon>
        <taxon>Bacillota</taxon>
        <taxon>Clostridia</taxon>
        <taxon>Eubacteriales</taxon>
        <taxon>Butyricicoccaceae</taxon>
        <taxon>Agathobaculum</taxon>
    </lineage>
</organism>
<name>A0A923LXJ0_9FIRM</name>
<dbReference type="RefSeq" id="WP_186950061.1">
    <property type="nucleotide sequence ID" value="NZ_JACOPL010000009.1"/>
</dbReference>
<feature type="compositionally biased region" description="Polar residues" evidence="1">
    <location>
        <begin position="97"/>
        <end position="107"/>
    </location>
</feature>
<dbReference type="EMBL" id="JACOPL010000009">
    <property type="protein sequence ID" value="MBC5725920.1"/>
    <property type="molecule type" value="Genomic_DNA"/>
</dbReference>
<keyword evidence="3" id="KW-1185">Reference proteome</keyword>
<evidence type="ECO:0000313" key="3">
    <source>
        <dbReference type="Proteomes" id="UP000606499"/>
    </source>
</evidence>
<sequence>MSDYYTIIPAQVRTDSSLSLLARLLYGDIAALASDSGECWASNTFFANEYRKDRTRVIAAIKELISAGYVRTEYRKPGNNGRVLIPCCENATTSCENATGSSENATDPLQKHNGTRRENATHNNKKTNKNEYTCAFAQFWKAYPKKQDKAKAQKAFDKLRPDQALLDQILAALEWQTRSADWTKDGGRFIPLASTYINGRRWEDEPPANTTATRPSVPKLKTFIDENGNEVAQFC</sequence>
<accession>A0A923LXJ0</accession>
<protein>
    <submittedName>
        <fullName evidence="2">Helix-turn-helix domain-containing protein</fullName>
    </submittedName>
</protein>
<gene>
    <name evidence="2" type="ORF">H8S45_10685</name>
</gene>
<proteinExistence type="predicted"/>
<dbReference type="AlphaFoldDB" id="A0A923LXJ0"/>
<dbReference type="Proteomes" id="UP000606499">
    <property type="component" value="Unassembled WGS sequence"/>
</dbReference>
<evidence type="ECO:0000313" key="2">
    <source>
        <dbReference type="EMBL" id="MBC5725920.1"/>
    </source>
</evidence>
<feature type="region of interest" description="Disordered" evidence="1">
    <location>
        <begin position="97"/>
        <end position="126"/>
    </location>
</feature>
<dbReference type="Pfam" id="PF13730">
    <property type="entry name" value="HTH_36"/>
    <property type="match status" value="1"/>
</dbReference>
<evidence type="ECO:0000256" key="1">
    <source>
        <dbReference type="SAM" id="MobiDB-lite"/>
    </source>
</evidence>
<reference evidence="2" key="1">
    <citation type="submission" date="2020-08" db="EMBL/GenBank/DDBJ databases">
        <title>Genome public.</title>
        <authorList>
            <person name="Liu C."/>
            <person name="Sun Q."/>
        </authorList>
    </citation>
    <scope>NUCLEOTIDE SEQUENCE</scope>
    <source>
        <strain evidence="2">NSJ-28</strain>
    </source>
</reference>
<comment type="caution">
    <text evidence="2">The sequence shown here is derived from an EMBL/GenBank/DDBJ whole genome shotgun (WGS) entry which is preliminary data.</text>
</comment>